<dbReference type="RefSeq" id="WP_097378247.1">
    <property type="nucleotide sequence ID" value="NZ_NXNI01000001.1"/>
</dbReference>
<comment type="caution">
    <text evidence="1">The sequence shown here is derived from an EMBL/GenBank/DDBJ whole genome shotgun (WGS) entry which is preliminary data.</text>
</comment>
<sequence length="131" mass="14428">MSVFEDTHELWQNALDSAPVATVDGPASLETLQEARDRFERFGNDPSDGCLVIDLEIAREIPQGWVEITGPATPPGHEEFRPLEDMVTVTTRGGSLEAFICRSDAVRLDMTILEPTGVVAIDFERGERNNA</sequence>
<dbReference type="EMBL" id="NXNI01000001">
    <property type="protein sequence ID" value="PCR89299.1"/>
    <property type="molecule type" value="Genomic_DNA"/>
</dbReference>
<keyword evidence="2" id="KW-1185">Reference proteome</keyword>
<gene>
    <name evidence="1" type="ORF">CP557_01355</name>
</gene>
<reference evidence="1 2" key="1">
    <citation type="submission" date="2017-09" db="EMBL/GenBank/DDBJ databases">
        <title>Genome sequences of Natrinema ejinorence JCM 13890T.</title>
        <authorList>
            <person name="Roh S.W."/>
            <person name="Kim Y.B."/>
            <person name="Kim J.Y."/>
        </authorList>
    </citation>
    <scope>NUCLEOTIDE SEQUENCE [LARGE SCALE GENOMIC DNA]</scope>
    <source>
        <strain evidence="1 2">JCM 13890</strain>
    </source>
</reference>
<dbReference type="OrthoDB" id="203188at2157"/>
<dbReference type="AlphaFoldDB" id="A0A2A5QR66"/>
<name>A0A2A5QR66_9EURY</name>
<evidence type="ECO:0000313" key="1">
    <source>
        <dbReference type="EMBL" id="PCR89299.1"/>
    </source>
</evidence>
<evidence type="ECO:0000313" key="2">
    <source>
        <dbReference type="Proteomes" id="UP000219689"/>
    </source>
</evidence>
<dbReference type="Proteomes" id="UP000219689">
    <property type="component" value="Unassembled WGS sequence"/>
</dbReference>
<protein>
    <submittedName>
        <fullName evidence="1">Uncharacterized protein</fullName>
    </submittedName>
</protein>
<organism evidence="1 2">
    <name type="scientific">Natrinema ejinorense</name>
    <dbReference type="NCBI Taxonomy" id="373386"/>
    <lineage>
        <taxon>Archaea</taxon>
        <taxon>Methanobacteriati</taxon>
        <taxon>Methanobacteriota</taxon>
        <taxon>Stenosarchaea group</taxon>
        <taxon>Halobacteria</taxon>
        <taxon>Halobacteriales</taxon>
        <taxon>Natrialbaceae</taxon>
        <taxon>Natrinema</taxon>
    </lineage>
</organism>
<proteinExistence type="predicted"/>
<accession>A0A2A5QR66</accession>